<accession>A0AAW0A7M6</accession>
<evidence type="ECO:0000313" key="2">
    <source>
        <dbReference type="EMBL" id="KAK7002210.1"/>
    </source>
</evidence>
<comment type="caution">
    <text evidence="2">The sequence shown here is derived from an EMBL/GenBank/DDBJ whole genome shotgun (WGS) entry which is preliminary data.</text>
</comment>
<name>A0AAW0A7M6_9AGAR</name>
<gene>
    <name evidence="2" type="ORF">R3P38DRAFT_3605046</name>
</gene>
<evidence type="ECO:0000313" key="3">
    <source>
        <dbReference type="Proteomes" id="UP001362999"/>
    </source>
</evidence>
<dbReference type="AlphaFoldDB" id="A0AAW0A7M6"/>
<keyword evidence="3" id="KW-1185">Reference proteome</keyword>
<dbReference type="InterPro" id="IPR032675">
    <property type="entry name" value="LRR_dom_sf"/>
</dbReference>
<evidence type="ECO:0008006" key="4">
    <source>
        <dbReference type="Google" id="ProtNLM"/>
    </source>
</evidence>
<dbReference type="Gene3D" id="3.80.10.10">
    <property type="entry name" value="Ribonuclease Inhibitor"/>
    <property type="match status" value="1"/>
</dbReference>
<dbReference type="EMBL" id="JAWWNJ010000079">
    <property type="protein sequence ID" value="KAK7002210.1"/>
    <property type="molecule type" value="Genomic_DNA"/>
</dbReference>
<evidence type="ECO:0000256" key="1">
    <source>
        <dbReference type="SAM" id="Coils"/>
    </source>
</evidence>
<dbReference type="SUPFAM" id="SSF52047">
    <property type="entry name" value="RNI-like"/>
    <property type="match status" value="1"/>
</dbReference>
<organism evidence="2 3">
    <name type="scientific">Favolaschia claudopus</name>
    <dbReference type="NCBI Taxonomy" id="2862362"/>
    <lineage>
        <taxon>Eukaryota</taxon>
        <taxon>Fungi</taxon>
        <taxon>Dikarya</taxon>
        <taxon>Basidiomycota</taxon>
        <taxon>Agaricomycotina</taxon>
        <taxon>Agaricomycetes</taxon>
        <taxon>Agaricomycetidae</taxon>
        <taxon>Agaricales</taxon>
        <taxon>Marasmiineae</taxon>
        <taxon>Mycenaceae</taxon>
        <taxon>Favolaschia</taxon>
    </lineage>
</organism>
<dbReference type="Proteomes" id="UP001362999">
    <property type="component" value="Unassembled WGS sequence"/>
</dbReference>
<protein>
    <recommendedName>
        <fullName evidence="4">F-box domain-containing protein</fullName>
    </recommendedName>
</protein>
<reference evidence="2 3" key="1">
    <citation type="journal article" date="2024" name="J Genomics">
        <title>Draft genome sequencing and assembly of Favolaschia claudopus CIRM-BRFM 2984 isolated from oak limbs.</title>
        <authorList>
            <person name="Navarro D."/>
            <person name="Drula E."/>
            <person name="Chaduli D."/>
            <person name="Cazenave R."/>
            <person name="Ahrendt S."/>
            <person name="Wang J."/>
            <person name="Lipzen A."/>
            <person name="Daum C."/>
            <person name="Barry K."/>
            <person name="Grigoriev I.V."/>
            <person name="Favel A."/>
            <person name="Rosso M.N."/>
            <person name="Martin F."/>
        </authorList>
    </citation>
    <scope>NUCLEOTIDE SEQUENCE [LARGE SCALE GENOMIC DNA]</scope>
    <source>
        <strain evidence="2 3">CIRM-BRFM 2984</strain>
    </source>
</reference>
<feature type="coiled-coil region" evidence="1">
    <location>
        <begin position="38"/>
        <end position="65"/>
    </location>
</feature>
<keyword evidence="1" id="KW-0175">Coiled coil</keyword>
<sequence length="525" mass="59987">MVEFADSPFHDNLNTNYIPTEAEIADIRAHLAPREAELARLSAAIQELAAKRERMEEYIQAHKALMCHSRRIPQDILGEIFLECLPVDRNAVMSAWEAPLLLGRICSAWRTMAFQMMPRLWSSLHIPLGFVAEAPDYEASLTAIADWLERSKPLPLSLSICGKFFPHPDSARACLVSLCEFSTRWVSLRMLNVHHEYYSILTKMEAPALAEIKIEFTHDFEPNPNADILSSTLFRTMKTPQITIIAQDTTVLIPESPFRWEHLTHLILSSPFDGNSIRDGTLLTHDVYRLFRGCINLQVVNLWLDADTRRRIRRDAWADDEELEQLQLTSLTSCTLGMGEFMPFLHMINLLEHTRMPNLAFFCTELAGDCELNGRLLRHVATSSPNLSEMTLDVRHSSPDLRLLPNNLDPFPNLTILRFHYYRVASQDFHDGITRYSELKSLIVDCNPFPVLQKLWIAGEIWTGDKGWLAFEDLLLCQTNSGAVHLYTYTNYPPDLPNVWSHAARGLNVDIVPYHIYSSTPWDGS</sequence>
<proteinExistence type="predicted"/>